<reference evidence="1 2" key="1">
    <citation type="submission" date="2021-01" db="EMBL/GenBank/DDBJ databases">
        <title>Genomic Encyclopedia of Type Strains, Phase IV (KMG-IV): sequencing the most valuable type-strain genomes for metagenomic binning, comparative biology and taxonomic classification.</title>
        <authorList>
            <person name="Goeker M."/>
        </authorList>
    </citation>
    <scope>NUCLEOTIDE SEQUENCE [LARGE SCALE GENOMIC DNA]</scope>
    <source>
        <strain evidence="1 2">DSM 104297</strain>
    </source>
</reference>
<protein>
    <submittedName>
        <fullName evidence="1">Uncharacterized protein</fullName>
    </submittedName>
</protein>
<evidence type="ECO:0000313" key="1">
    <source>
        <dbReference type="EMBL" id="MBM7705066.1"/>
    </source>
</evidence>
<dbReference type="RefSeq" id="WP_239583648.1">
    <property type="nucleotide sequence ID" value="NZ_JAFBFC010000013.1"/>
</dbReference>
<gene>
    <name evidence="1" type="ORF">JOC83_003975</name>
</gene>
<keyword evidence="2" id="KW-1185">Reference proteome</keyword>
<sequence length="77" mass="9265">MMELLYCKRDVVKKLNDYVEVHPPVILFKSGNLYPVHIDVNHNWIATDEEGRDHMVAERAKNISDDYWFQFHFEVRT</sequence>
<evidence type="ECO:0000313" key="2">
    <source>
        <dbReference type="Proteomes" id="UP000809829"/>
    </source>
</evidence>
<accession>A0ABS2R018</accession>
<dbReference type="Proteomes" id="UP000809829">
    <property type="component" value="Unassembled WGS sequence"/>
</dbReference>
<proteinExistence type="predicted"/>
<dbReference type="EMBL" id="JAFBFC010000013">
    <property type="protein sequence ID" value="MBM7705066.1"/>
    <property type="molecule type" value="Genomic_DNA"/>
</dbReference>
<organism evidence="1 2">
    <name type="scientific">Priestia iocasae</name>
    <dbReference type="NCBI Taxonomy" id="2291674"/>
    <lineage>
        <taxon>Bacteria</taxon>
        <taxon>Bacillati</taxon>
        <taxon>Bacillota</taxon>
        <taxon>Bacilli</taxon>
        <taxon>Bacillales</taxon>
        <taxon>Bacillaceae</taxon>
        <taxon>Priestia</taxon>
    </lineage>
</organism>
<name>A0ABS2R018_9BACI</name>
<comment type="caution">
    <text evidence="1">The sequence shown here is derived from an EMBL/GenBank/DDBJ whole genome shotgun (WGS) entry which is preliminary data.</text>
</comment>